<dbReference type="InterPro" id="IPR007000">
    <property type="entry name" value="PLipase_B-like"/>
</dbReference>
<dbReference type="Proteomes" id="UP001497525">
    <property type="component" value="Unassembled WGS sequence"/>
</dbReference>
<reference evidence="8" key="1">
    <citation type="submission" date="2024-06" db="EMBL/GenBank/DDBJ databases">
        <authorList>
            <person name="Liu X."/>
            <person name="Lenzi L."/>
            <person name="Haldenby T S."/>
            <person name="Uol C."/>
        </authorList>
    </citation>
    <scope>NUCLEOTIDE SEQUENCE</scope>
</reference>
<dbReference type="PANTHER" id="PTHR12370">
    <property type="entry name" value="PHOSPHOLIPASE B-RELATED"/>
    <property type="match status" value="1"/>
</dbReference>
<dbReference type="Pfam" id="PF04916">
    <property type="entry name" value="Phospholip_B"/>
    <property type="match status" value="1"/>
</dbReference>
<evidence type="ECO:0000256" key="7">
    <source>
        <dbReference type="RuleBase" id="RU364138"/>
    </source>
</evidence>
<keyword evidence="5 7" id="KW-0443">Lipid metabolism</keyword>
<feature type="chain" id="PRO_5043098063" description="Phospholipase B-like" evidence="7">
    <location>
        <begin position="17"/>
        <end position="592"/>
    </location>
</feature>
<evidence type="ECO:0000256" key="2">
    <source>
        <dbReference type="ARBA" id="ARBA00022729"/>
    </source>
</evidence>
<dbReference type="Gene3D" id="3.60.60.30">
    <property type="match status" value="1"/>
</dbReference>
<dbReference type="EC" id="3.1.1.-" evidence="7"/>
<keyword evidence="6" id="KW-0325">Glycoprotein</keyword>
<dbReference type="GO" id="GO:0005576">
    <property type="term" value="C:extracellular region"/>
    <property type="evidence" value="ECO:0007669"/>
    <property type="project" value="TreeGrafter"/>
</dbReference>
<name>A0AAV2TYQ5_CALDB</name>
<proteinExistence type="inferred from homology"/>
<dbReference type="EMBL" id="CAXLJL010000933">
    <property type="protein sequence ID" value="CAL5141873.1"/>
    <property type="molecule type" value="Genomic_DNA"/>
</dbReference>
<evidence type="ECO:0000313" key="9">
    <source>
        <dbReference type="Proteomes" id="UP001497525"/>
    </source>
</evidence>
<sequence>MLTYVILFSLLSTLLGDRPERAVIVCYKYEGADHFEYIPVKQDYDKSWDIPVVSGAVFEDKINETGWTTLSIFTSERFPEHYQAYWAGFLETNLTYSLTSAHFLNTLANVCPQPYSQECIEIRSYLSTNLEYMINTGISLGSQDKFWHQIEMQMWQLMGMSDAFTHKFIENSKDLTEDHLKTLKDRLMDIYLLQLSGDLWELTEALSLKSLVRRFGPFARTPNFGPSCSALIKLTESDVYLSHVTWSPYVDMLRVLKNYQFPWKGSSTQDSNTVPGSVITFSSYPSVISSIDDFYITNSRLVVIETTISNSNKDLWKYVRSGARSSVFTPFRAMAANRLARNGPEWVSYFKRNNSGTYNNEWMVFDANLFHPGKSLPSKGLLIVAEQVPGLVYHEDVTEVLIRQRYWPSYNLPYFPIVYNISGARAKAEEFGDWYDYNVTARAKIFRRDVEKVKNLATMHELMRYNDFRNDPLSRCNCTPPYTAENAISARNDLNDPNGTYPISSFKYRLHGGTDVKITNYTMLYNMNMLATSGPTYSDLPPFQWSKLPVPVERPRMHPDKWMFTPVMTNFGPGESGCRALRAGRSPLLSVF</sequence>
<dbReference type="AlphaFoldDB" id="A0AAV2TYQ5"/>
<keyword evidence="2 7" id="KW-0732">Signal</keyword>
<evidence type="ECO:0000256" key="6">
    <source>
        <dbReference type="ARBA" id="ARBA00023180"/>
    </source>
</evidence>
<feature type="signal peptide" evidence="7">
    <location>
        <begin position="1"/>
        <end position="16"/>
    </location>
</feature>
<comment type="similarity">
    <text evidence="1 7">Belongs to the phospholipase B-like family.</text>
</comment>
<keyword evidence="4 7" id="KW-0442">Lipid degradation</keyword>
<dbReference type="GO" id="GO:0004620">
    <property type="term" value="F:phospholipase activity"/>
    <property type="evidence" value="ECO:0007669"/>
    <property type="project" value="InterPro"/>
</dbReference>
<evidence type="ECO:0000256" key="1">
    <source>
        <dbReference type="ARBA" id="ARBA00007835"/>
    </source>
</evidence>
<comment type="caution">
    <text evidence="8">The sequence shown here is derived from an EMBL/GenBank/DDBJ whole genome shotgun (WGS) entry which is preliminary data.</text>
</comment>
<gene>
    <name evidence="8" type="ORF">CDAUBV1_LOCUS17174</name>
</gene>
<dbReference type="GO" id="GO:0009395">
    <property type="term" value="P:phospholipid catabolic process"/>
    <property type="evidence" value="ECO:0007669"/>
    <property type="project" value="TreeGrafter"/>
</dbReference>
<evidence type="ECO:0000313" key="8">
    <source>
        <dbReference type="EMBL" id="CAL5141873.1"/>
    </source>
</evidence>
<organism evidence="8 9">
    <name type="scientific">Calicophoron daubneyi</name>
    <name type="common">Rumen fluke</name>
    <name type="synonym">Paramphistomum daubneyi</name>
    <dbReference type="NCBI Taxonomy" id="300641"/>
    <lineage>
        <taxon>Eukaryota</taxon>
        <taxon>Metazoa</taxon>
        <taxon>Spiralia</taxon>
        <taxon>Lophotrochozoa</taxon>
        <taxon>Platyhelminthes</taxon>
        <taxon>Trematoda</taxon>
        <taxon>Digenea</taxon>
        <taxon>Plagiorchiida</taxon>
        <taxon>Pronocephalata</taxon>
        <taxon>Paramphistomoidea</taxon>
        <taxon>Paramphistomidae</taxon>
        <taxon>Calicophoron</taxon>
    </lineage>
</organism>
<evidence type="ECO:0000256" key="4">
    <source>
        <dbReference type="ARBA" id="ARBA00022963"/>
    </source>
</evidence>
<keyword evidence="3 7" id="KW-0378">Hydrolase</keyword>
<evidence type="ECO:0000256" key="3">
    <source>
        <dbReference type="ARBA" id="ARBA00022801"/>
    </source>
</evidence>
<dbReference type="PANTHER" id="PTHR12370:SF3">
    <property type="entry name" value="PHOSPHOLIPASE B-LIKE 2-RELATED"/>
    <property type="match status" value="1"/>
</dbReference>
<evidence type="ECO:0000256" key="5">
    <source>
        <dbReference type="ARBA" id="ARBA00023098"/>
    </source>
</evidence>
<accession>A0AAV2TYQ5</accession>
<comment type="function">
    <text evidence="7">Putative phospholipase.</text>
</comment>
<protein>
    <recommendedName>
        <fullName evidence="7">Phospholipase B-like</fullName>
        <ecNumber evidence="7">3.1.1.-</ecNumber>
    </recommendedName>
</protein>